<proteinExistence type="predicted"/>
<dbReference type="PROSITE" id="PS50125">
    <property type="entry name" value="GUANYLATE_CYCLASE_2"/>
    <property type="match status" value="1"/>
</dbReference>
<evidence type="ECO:0000256" key="1">
    <source>
        <dbReference type="SAM" id="MobiDB-lite"/>
    </source>
</evidence>
<feature type="region of interest" description="Disordered" evidence="1">
    <location>
        <begin position="170"/>
        <end position="198"/>
    </location>
</feature>
<dbReference type="RefSeq" id="WP_146586631.1">
    <property type="nucleotide sequence ID" value="NZ_SJPO01000004.1"/>
</dbReference>
<dbReference type="GO" id="GO:0004016">
    <property type="term" value="F:adenylate cyclase activity"/>
    <property type="evidence" value="ECO:0007669"/>
    <property type="project" value="UniProtKB-EC"/>
</dbReference>
<keyword evidence="4" id="KW-1185">Reference proteome</keyword>
<dbReference type="Proteomes" id="UP000318478">
    <property type="component" value="Unassembled WGS sequence"/>
</dbReference>
<organism evidence="3 4">
    <name type="scientific">Posidoniimonas polymericola</name>
    <dbReference type="NCBI Taxonomy" id="2528002"/>
    <lineage>
        <taxon>Bacteria</taxon>
        <taxon>Pseudomonadati</taxon>
        <taxon>Planctomycetota</taxon>
        <taxon>Planctomycetia</taxon>
        <taxon>Pirellulales</taxon>
        <taxon>Lacipirellulaceae</taxon>
        <taxon>Posidoniimonas</taxon>
    </lineage>
</organism>
<sequence length="617" mass="67172">MAELLAIGGGSNQQDRFALGEGEELTLGRAPRSGYAVPWDRLISREHATLRLHEGRLEVAVLPTARNPVFYQGIPSSRFWIEPGDKFAIGDTTFYFEAADQTDDGDPLVAEHVLGDDLLTSERFSNPASCLHALCKMPELIAQSRDDAHLAEQVVDLLLDTIRGASASAVMQFDDRPTDRGRAGRDGPDREGSAPTADATLMRWDCRDAAVRRFRPSRRLIAAARKRQQSVVHLWAEDSQVDENFTINNDLDWAFCTPIPVGPGEWWCLYVTGQRRFAGLREVDSPQDLIGELRTAELVARFLGSVRQVRSLEQQHQQMRQFFSPAVIERLADRSLADALEPRSGPVSVLFCDVRGFSRKVEAAADLRALLDQVSHALSAMTRGILKYEGVIADFQGDAALGFWGWPDDNPDGPLLACRTAIAIHRAFADAQRDASSPLHGFRVGIGVGHGEAIAGRIGAMEQIKVGVFGPVVNLASRLQDLTKQVGVPILLDQATADAVRQRLDGSQPEGAALRRIGRFRPPGVESAVAVYTLDASDALSPDESQAYDAAVAAIEQGDWAAASELLQGAPADDPCSCFLRDLLRDASAPPDSWDGVLSIERQGSVRFKTTSAPRPG</sequence>
<dbReference type="CDD" id="cd07302">
    <property type="entry name" value="CHD"/>
    <property type="match status" value="1"/>
</dbReference>
<gene>
    <name evidence="3" type="primary">cyaA_1</name>
    <name evidence="3" type="ORF">Pla123a_21250</name>
</gene>
<reference evidence="3 4" key="1">
    <citation type="submission" date="2019-02" db="EMBL/GenBank/DDBJ databases">
        <title>Deep-cultivation of Planctomycetes and their phenomic and genomic characterization uncovers novel biology.</title>
        <authorList>
            <person name="Wiegand S."/>
            <person name="Jogler M."/>
            <person name="Boedeker C."/>
            <person name="Pinto D."/>
            <person name="Vollmers J."/>
            <person name="Rivas-Marin E."/>
            <person name="Kohn T."/>
            <person name="Peeters S.H."/>
            <person name="Heuer A."/>
            <person name="Rast P."/>
            <person name="Oberbeckmann S."/>
            <person name="Bunk B."/>
            <person name="Jeske O."/>
            <person name="Meyerdierks A."/>
            <person name="Storesund J.E."/>
            <person name="Kallscheuer N."/>
            <person name="Luecker S."/>
            <person name="Lage O.M."/>
            <person name="Pohl T."/>
            <person name="Merkel B.J."/>
            <person name="Hornburger P."/>
            <person name="Mueller R.-W."/>
            <person name="Bruemmer F."/>
            <person name="Labrenz M."/>
            <person name="Spormann A.M."/>
            <person name="Op Den Camp H."/>
            <person name="Overmann J."/>
            <person name="Amann R."/>
            <person name="Jetten M.S.M."/>
            <person name="Mascher T."/>
            <person name="Medema M.H."/>
            <person name="Devos D.P."/>
            <person name="Kaster A.-K."/>
            <person name="Ovreas L."/>
            <person name="Rohde M."/>
            <person name="Galperin M.Y."/>
            <person name="Jogler C."/>
        </authorList>
    </citation>
    <scope>NUCLEOTIDE SEQUENCE [LARGE SCALE GENOMIC DNA]</scope>
    <source>
        <strain evidence="3 4">Pla123a</strain>
    </source>
</reference>
<keyword evidence="3" id="KW-0456">Lyase</keyword>
<dbReference type="SMART" id="SM00044">
    <property type="entry name" value="CYCc"/>
    <property type="match status" value="1"/>
</dbReference>
<accession>A0A5C5YR92</accession>
<evidence type="ECO:0000313" key="3">
    <source>
        <dbReference type="EMBL" id="TWT77464.1"/>
    </source>
</evidence>
<dbReference type="InterPro" id="IPR008984">
    <property type="entry name" value="SMAD_FHA_dom_sf"/>
</dbReference>
<dbReference type="SUPFAM" id="SSF55073">
    <property type="entry name" value="Nucleotide cyclase"/>
    <property type="match status" value="1"/>
</dbReference>
<dbReference type="InterPro" id="IPR001054">
    <property type="entry name" value="A/G_cyclase"/>
</dbReference>
<dbReference type="OrthoDB" id="9806704at2"/>
<dbReference type="Gene3D" id="3.30.70.1230">
    <property type="entry name" value="Nucleotide cyclase"/>
    <property type="match status" value="1"/>
</dbReference>
<feature type="domain" description="Guanylate cyclase" evidence="2">
    <location>
        <begin position="348"/>
        <end position="480"/>
    </location>
</feature>
<dbReference type="InterPro" id="IPR029787">
    <property type="entry name" value="Nucleotide_cyclase"/>
</dbReference>
<dbReference type="SUPFAM" id="SSF49879">
    <property type="entry name" value="SMAD/FHA domain"/>
    <property type="match status" value="1"/>
</dbReference>
<dbReference type="GO" id="GO:0006171">
    <property type="term" value="P:cAMP biosynthetic process"/>
    <property type="evidence" value="ECO:0007669"/>
    <property type="project" value="TreeGrafter"/>
</dbReference>
<name>A0A5C5YR92_9BACT</name>
<dbReference type="Gene3D" id="2.60.200.20">
    <property type="match status" value="1"/>
</dbReference>
<protein>
    <submittedName>
        <fullName evidence="3">Adenylate cyclase 1</fullName>
        <ecNumber evidence="3">4.6.1.1</ecNumber>
    </submittedName>
</protein>
<comment type="caution">
    <text evidence="3">The sequence shown here is derived from an EMBL/GenBank/DDBJ whole genome shotgun (WGS) entry which is preliminary data.</text>
</comment>
<dbReference type="CDD" id="cd00060">
    <property type="entry name" value="FHA"/>
    <property type="match status" value="1"/>
</dbReference>
<evidence type="ECO:0000259" key="2">
    <source>
        <dbReference type="PROSITE" id="PS50125"/>
    </source>
</evidence>
<dbReference type="GO" id="GO:0035556">
    <property type="term" value="P:intracellular signal transduction"/>
    <property type="evidence" value="ECO:0007669"/>
    <property type="project" value="InterPro"/>
</dbReference>
<dbReference type="PANTHER" id="PTHR43081">
    <property type="entry name" value="ADENYLATE CYCLASE, TERMINAL-DIFFERENTIATION SPECIFIC-RELATED"/>
    <property type="match status" value="1"/>
</dbReference>
<evidence type="ECO:0000313" key="4">
    <source>
        <dbReference type="Proteomes" id="UP000318478"/>
    </source>
</evidence>
<feature type="compositionally biased region" description="Basic and acidic residues" evidence="1">
    <location>
        <begin position="173"/>
        <end position="192"/>
    </location>
</feature>
<dbReference type="Pfam" id="PF00211">
    <property type="entry name" value="Guanylate_cyc"/>
    <property type="match status" value="1"/>
</dbReference>
<dbReference type="EC" id="4.6.1.1" evidence="3"/>
<dbReference type="PANTHER" id="PTHR43081:SF20">
    <property type="entry name" value="TWO-COMPONENT RESPONSE REGULATOR"/>
    <property type="match status" value="1"/>
</dbReference>
<dbReference type="AlphaFoldDB" id="A0A5C5YR92"/>
<dbReference type="InterPro" id="IPR050697">
    <property type="entry name" value="Adenylyl/Guanylyl_Cyclase_3/4"/>
</dbReference>
<dbReference type="EMBL" id="SJPO01000004">
    <property type="protein sequence ID" value="TWT77464.1"/>
    <property type="molecule type" value="Genomic_DNA"/>
</dbReference>